<accession>A0AAD5Q9X1</accession>
<evidence type="ECO:0000313" key="2">
    <source>
        <dbReference type="Proteomes" id="UP001209570"/>
    </source>
</evidence>
<dbReference type="AlphaFoldDB" id="A0AAD5Q9X1"/>
<organism evidence="1 2">
    <name type="scientific">Pythium insidiosum</name>
    <name type="common">Pythiosis disease agent</name>
    <dbReference type="NCBI Taxonomy" id="114742"/>
    <lineage>
        <taxon>Eukaryota</taxon>
        <taxon>Sar</taxon>
        <taxon>Stramenopiles</taxon>
        <taxon>Oomycota</taxon>
        <taxon>Peronosporomycetes</taxon>
        <taxon>Pythiales</taxon>
        <taxon>Pythiaceae</taxon>
        <taxon>Pythium</taxon>
    </lineage>
</organism>
<comment type="caution">
    <text evidence="1">The sequence shown here is derived from an EMBL/GenBank/DDBJ whole genome shotgun (WGS) entry which is preliminary data.</text>
</comment>
<proteinExistence type="predicted"/>
<reference evidence="1" key="1">
    <citation type="submission" date="2021-12" db="EMBL/GenBank/DDBJ databases">
        <title>Prjna785345.</title>
        <authorList>
            <person name="Rujirawat T."/>
            <person name="Krajaejun T."/>
        </authorList>
    </citation>
    <scope>NUCLEOTIDE SEQUENCE</scope>
    <source>
        <strain evidence="1">Pi057C3</strain>
    </source>
</reference>
<gene>
    <name evidence="1" type="ORF">P43SY_009146</name>
</gene>
<sequence>MDDVQRCHESLLRQRTQIRHHKTTRRWMKRCWLAAAHADSTVMTKDEYEDMYSILLYEMTICWEEELNEAILAKMWARDAGSHRELNLDRFSCSIFFFVEMWIEEITMDAYERVFRFVELVLLGKEHLAMPAADCSAPQQQPLFKPTLESFNNALRRVEQVVELQLVAGSAIS</sequence>
<dbReference type="Proteomes" id="UP001209570">
    <property type="component" value="Unassembled WGS sequence"/>
</dbReference>
<keyword evidence="2" id="KW-1185">Reference proteome</keyword>
<dbReference type="EMBL" id="JAKCXM010000089">
    <property type="protein sequence ID" value="KAJ0403079.1"/>
    <property type="molecule type" value="Genomic_DNA"/>
</dbReference>
<evidence type="ECO:0000313" key="1">
    <source>
        <dbReference type="EMBL" id="KAJ0403079.1"/>
    </source>
</evidence>
<protein>
    <submittedName>
        <fullName evidence="1">Uncharacterized protein</fullName>
    </submittedName>
</protein>
<name>A0AAD5Q9X1_PYTIN</name>